<feature type="binding site" evidence="4">
    <location>
        <position position="77"/>
    </location>
    <ligand>
        <name>Zn(2+)</name>
        <dbReference type="ChEBI" id="CHEBI:29105"/>
    </ligand>
</feature>
<dbReference type="EMBL" id="LR778114">
    <property type="protein sequence ID" value="CAB1128578.1"/>
    <property type="molecule type" value="Genomic_DNA"/>
</dbReference>
<protein>
    <recommendedName>
        <fullName evidence="4">Hydrogenase maturation factor HypA</fullName>
    </recommendedName>
</protein>
<feature type="binding site" evidence="4">
    <location>
        <position position="74"/>
    </location>
    <ligand>
        <name>Zn(2+)</name>
        <dbReference type="ChEBI" id="CHEBI:29105"/>
    </ligand>
</feature>
<dbReference type="HAMAP" id="MF_00213">
    <property type="entry name" value="HypA_HybF"/>
    <property type="match status" value="1"/>
</dbReference>
<proteinExistence type="inferred from homology"/>
<dbReference type="GO" id="GO:0016151">
    <property type="term" value="F:nickel cation binding"/>
    <property type="evidence" value="ECO:0007669"/>
    <property type="project" value="UniProtKB-UniRule"/>
</dbReference>
<dbReference type="GO" id="GO:0008270">
    <property type="term" value="F:zinc ion binding"/>
    <property type="evidence" value="ECO:0007669"/>
    <property type="project" value="UniProtKB-UniRule"/>
</dbReference>
<evidence type="ECO:0000313" key="6">
    <source>
        <dbReference type="Proteomes" id="UP000503399"/>
    </source>
</evidence>
<gene>
    <name evidence="4 5" type="primary">hypA</name>
    <name evidence="5" type="ORF">R50_1072</name>
</gene>
<evidence type="ECO:0000256" key="4">
    <source>
        <dbReference type="HAMAP-Rule" id="MF_00213"/>
    </source>
</evidence>
<dbReference type="PANTHER" id="PTHR34535">
    <property type="entry name" value="HYDROGENASE MATURATION FACTOR HYPA"/>
    <property type="match status" value="1"/>
</dbReference>
<comment type="similarity">
    <text evidence="4">Belongs to the HypA/HybF family.</text>
</comment>
<keyword evidence="2 4" id="KW-0479">Metal-binding</keyword>
<evidence type="ECO:0000256" key="2">
    <source>
        <dbReference type="ARBA" id="ARBA00022723"/>
    </source>
</evidence>
<comment type="function">
    <text evidence="4">Involved in the maturation of [NiFe] hydrogenases. Required for nickel insertion into the metal center of the hydrogenase.</text>
</comment>
<dbReference type="KEGG" id="hfv:R50_1072"/>
<dbReference type="Proteomes" id="UP000503399">
    <property type="component" value="Chromosome"/>
</dbReference>
<dbReference type="PANTHER" id="PTHR34535:SF3">
    <property type="entry name" value="HYDROGENASE MATURATION FACTOR HYPA"/>
    <property type="match status" value="1"/>
</dbReference>
<dbReference type="Gene3D" id="3.30.2320.80">
    <property type="match status" value="1"/>
</dbReference>
<organism evidence="5 6">
    <name type="scientific">Candidatus Hydrogenisulfobacillus filiaventi</name>
    <dbReference type="NCBI Taxonomy" id="2707344"/>
    <lineage>
        <taxon>Bacteria</taxon>
        <taxon>Bacillati</taxon>
        <taxon>Bacillota</taxon>
        <taxon>Clostridia</taxon>
        <taxon>Eubacteriales</taxon>
        <taxon>Clostridiales Family XVII. Incertae Sedis</taxon>
        <taxon>Candidatus Hydrogenisulfobacillus</taxon>
    </lineage>
</organism>
<evidence type="ECO:0000256" key="1">
    <source>
        <dbReference type="ARBA" id="ARBA00022596"/>
    </source>
</evidence>
<keyword evidence="6" id="KW-1185">Reference proteome</keyword>
<sequence>MHEMGLMAGVLEVVHESAVENHIKDVTVVRLRVGKLNGALPDALEFAFEALRADWQEIKQAELVIESVPGRMVCLECGLDQEVSEFGVECVSCGSWVTEVRSGTEFEIVGYEGFPSEERGQAS</sequence>
<dbReference type="Pfam" id="PF01155">
    <property type="entry name" value="HypA"/>
    <property type="match status" value="1"/>
</dbReference>
<dbReference type="PIRSF" id="PIRSF004761">
    <property type="entry name" value="Hydrgn_mat_HypA"/>
    <property type="match status" value="1"/>
</dbReference>
<accession>A0A6F8ZFQ0</accession>
<evidence type="ECO:0000313" key="5">
    <source>
        <dbReference type="EMBL" id="CAB1128578.1"/>
    </source>
</evidence>
<name>A0A6F8ZFQ0_9FIRM</name>
<dbReference type="InterPro" id="IPR000688">
    <property type="entry name" value="HypA/HybF"/>
</dbReference>
<dbReference type="GO" id="GO:0051604">
    <property type="term" value="P:protein maturation"/>
    <property type="evidence" value="ECO:0007669"/>
    <property type="project" value="InterPro"/>
</dbReference>
<feature type="binding site" evidence="4">
    <location>
        <position position="90"/>
    </location>
    <ligand>
        <name>Zn(2+)</name>
        <dbReference type="ChEBI" id="CHEBI:29105"/>
    </ligand>
</feature>
<feature type="binding site" evidence="4">
    <location>
        <position position="93"/>
    </location>
    <ligand>
        <name>Zn(2+)</name>
        <dbReference type="ChEBI" id="CHEBI:29105"/>
    </ligand>
</feature>
<dbReference type="AlphaFoldDB" id="A0A6F8ZFQ0"/>
<keyword evidence="1 4" id="KW-0533">Nickel</keyword>
<reference evidence="5 6" key="1">
    <citation type="submission" date="2020-02" db="EMBL/GenBank/DDBJ databases">
        <authorList>
            <person name="Hogendoorn C."/>
        </authorList>
    </citation>
    <scope>NUCLEOTIDE SEQUENCE [LARGE SCALE GENOMIC DNA]</scope>
    <source>
        <strain evidence="5">R501</strain>
    </source>
</reference>
<keyword evidence="3 4" id="KW-0862">Zinc</keyword>
<evidence type="ECO:0000256" key="3">
    <source>
        <dbReference type="ARBA" id="ARBA00022833"/>
    </source>
</evidence>
<feature type="binding site" evidence="4">
    <location>
        <position position="2"/>
    </location>
    <ligand>
        <name>Ni(2+)</name>
        <dbReference type="ChEBI" id="CHEBI:49786"/>
    </ligand>
</feature>